<accession>A0A7S2RA07</accession>
<feature type="compositionally biased region" description="Polar residues" evidence="1">
    <location>
        <begin position="63"/>
        <end position="95"/>
    </location>
</feature>
<feature type="compositionally biased region" description="Low complexity" evidence="1">
    <location>
        <begin position="448"/>
        <end position="461"/>
    </location>
</feature>
<evidence type="ECO:0000313" key="2">
    <source>
        <dbReference type="EMBL" id="CAD9665026.1"/>
    </source>
</evidence>
<feature type="region of interest" description="Disordered" evidence="1">
    <location>
        <begin position="162"/>
        <end position="246"/>
    </location>
</feature>
<proteinExistence type="predicted"/>
<name>A0A7S2RA07_9STRA</name>
<feature type="compositionally biased region" description="Basic and acidic residues" evidence="1">
    <location>
        <begin position="51"/>
        <end position="62"/>
    </location>
</feature>
<protein>
    <submittedName>
        <fullName evidence="2">Uncharacterized protein</fullName>
    </submittedName>
</protein>
<evidence type="ECO:0000256" key="1">
    <source>
        <dbReference type="SAM" id="MobiDB-lite"/>
    </source>
</evidence>
<gene>
    <name evidence="2" type="ORF">RMAR1173_LOCUS2321</name>
</gene>
<feature type="compositionally biased region" description="Low complexity" evidence="1">
    <location>
        <begin position="184"/>
        <end position="201"/>
    </location>
</feature>
<organism evidence="2">
    <name type="scientific">Rhizochromulina marina</name>
    <dbReference type="NCBI Taxonomy" id="1034831"/>
    <lineage>
        <taxon>Eukaryota</taxon>
        <taxon>Sar</taxon>
        <taxon>Stramenopiles</taxon>
        <taxon>Ochrophyta</taxon>
        <taxon>Dictyochophyceae</taxon>
        <taxon>Rhizochromulinales</taxon>
        <taxon>Rhizochromulina</taxon>
    </lineage>
</organism>
<sequence>MQRTTNAVGLRGYVAEETIKVLTVAVKEHIKTVLRKAVYCTRMQSMEALSAERRSLADKEVPSSENASPKPSPATATVSSVQRDIQPSQGANEMRSSGPMLLTARDLMQTLDVYAEDLGPKDHVWVQWQRFLHSASVAGPDTHPQRHDRIAATMDAWREHMRSPPTALSQGMSHRKDSSRTPLASGGADSSTASGAASSGTKGKRGGGSGARKSKAKSSAQKKNATSAQSMHLALQQQQQQHQLQQQQRHQQAALLQKAHQQVAAVAAATHAGQPAHAQICHPPGLNHGVSRNMPSHIHIPVAAARQHVPLYAQQGAVHHAQQARALAQAQAHPQSRAPAPSHPAPVSGGIRILSHGSQRNTGMPLVDSLHAMPQYTIPVSHALYPNTHVAHTIAATATNQHTVGTSVPPQRHAPNGYPAAVSYPHHLQLAAQQQHHQQPHQHHYHHQQQQQQQQQQRQGL</sequence>
<feature type="compositionally biased region" description="Low complexity" evidence="1">
    <location>
        <begin position="322"/>
        <end position="335"/>
    </location>
</feature>
<dbReference type="EMBL" id="HBHJ01003626">
    <property type="protein sequence ID" value="CAD9665026.1"/>
    <property type="molecule type" value="Transcribed_RNA"/>
</dbReference>
<feature type="region of interest" description="Disordered" evidence="1">
    <location>
        <begin position="430"/>
        <end position="461"/>
    </location>
</feature>
<feature type="region of interest" description="Disordered" evidence="1">
    <location>
        <begin position="51"/>
        <end position="97"/>
    </location>
</feature>
<feature type="compositionally biased region" description="Basic residues" evidence="1">
    <location>
        <begin position="438"/>
        <end position="447"/>
    </location>
</feature>
<reference evidence="2" key="1">
    <citation type="submission" date="2021-01" db="EMBL/GenBank/DDBJ databases">
        <authorList>
            <person name="Corre E."/>
            <person name="Pelletier E."/>
            <person name="Niang G."/>
            <person name="Scheremetjew M."/>
            <person name="Finn R."/>
            <person name="Kale V."/>
            <person name="Holt S."/>
            <person name="Cochrane G."/>
            <person name="Meng A."/>
            <person name="Brown T."/>
            <person name="Cohen L."/>
        </authorList>
    </citation>
    <scope>NUCLEOTIDE SEQUENCE</scope>
    <source>
        <strain evidence="2">CCMP1243</strain>
    </source>
</reference>
<feature type="compositionally biased region" description="Low complexity" evidence="1">
    <location>
        <begin position="217"/>
        <end position="246"/>
    </location>
</feature>
<feature type="region of interest" description="Disordered" evidence="1">
    <location>
        <begin position="322"/>
        <end position="357"/>
    </location>
</feature>
<dbReference type="AlphaFoldDB" id="A0A7S2RA07"/>